<dbReference type="OrthoDB" id="10258787at2759"/>
<dbReference type="Proteomes" id="UP001152795">
    <property type="component" value="Unassembled WGS sequence"/>
</dbReference>
<dbReference type="AlphaFoldDB" id="A0A6S7LPX7"/>
<protein>
    <submittedName>
        <fullName evidence="7">Intraflagellar transport 140 homolog</fullName>
    </submittedName>
</protein>
<dbReference type="InterPro" id="IPR056168">
    <property type="entry name" value="TPR_IF140/IFT172/WDR19"/>
</dbReference>
<evidence type="ECO:0000256" key="5">
    <source>
        <dbReference type="ARBA" id="ARBA00023273"/>
    </source>
</evidence>
<feature type="non-terminal residue" evidence="7">
    <location>
        <position position="1"/>
    </location>
</feature>
<dbReference type="GO" id="GO:0035721">
    <property type="term" value="P:intraciliary retrograde transport"/>
    <property type="evidence" value="ECO:0007669"/>
    <property type="project" value="TreeGrafter"/>
</dbReference>
<evidence type="ECO:0000259" key="6">
    <source>
        <dbReference type="Pfam" id="PF24762"/>
    </source>
</evidence>
<evidence type="ECO:0000313" key="8">
    <source>
        <dbReference type="Proteomes" id="UP001152795"/>
    </source>
</evidence>
<dbReference type="Pfam" id="PF24762">
    <property type="entry name" value="TPR_IF140-IFT172"/>
    <property type="match status" value="1"/>
</dbReference>
<dbReference type="GO" id="GO:0005930">
    <property type="term" value="C:axoneme"/>
    <property type="evidence" value="ECO:0007669"/>
    <property type="project" value="TreeGrafter"/>
</dbReference>
<comment type="caution">
    <text evidence="7">The sequence shown here is derived from an EMBL/GenBank/DDBJ whole genome shotgun (WGS) entry which is preliminary data.</text>
</comment>
<evidence type="ECO:0000256" key="3">
    <source>
        <dbReference type="ARBA" id="ARBA00022737"/>
    </source>
</evidence>
<gene>
    <name evidence="7" type="ORF">PACLA_8A069101</name>
</gene>
<keyword evidence="4" id="KW-0969">Cilium</keyword>
<keyword evidence="5" id="KW-0966">Cell projection</keyword>
<dbReference type="PANTHER" id="PTHR15722:SF7">
    <property type="entry name" value="INTRAFLAGELLAR TRANSPORT PROTEIN 140 HOMOLOG"/>
    <property type="match status" value="1"/>
</dbReference>
<keyword evidence="3" id="KW-0677">Repeat</keyword>
<dbReference type="GO" id="GO:0030991">
    <property type="term" value="C:intraciliary transport particle A"/>
    <property type="evidence" value="ECO:0007669"/>
    <property type="project" value="TreeGrafter"/>
</dbReference>
<evidence type="ECO:0000256" key="4">
    <source>
        <dbReference type="ARBA" id="ARBA00023069"/>
    </source>
</evidence>
<feature type="domain" description="IF140/IFT172/WDR19 TPR" evidence="6">
    <location>
        <begin position="5"/>
        <end position="233"/>
    </location>
</feature>
<evidence type="ECO:0000256" key="2">
    <source>
        <dbReference type="ARBA" id="ARBA00022574"/>
    </source>
</evidence>
<evidence type="ECO:0000256" key="1">
    <source>
        <dbReference type="ARBA" id="ARBA00004138"/>
    </source>
</evidence>
<dbReference type="GO" id="GO:0036064">
    <property type="term" value="C:ciliary basal body"/>
    <property type="evidence" value="ECO:0007669"/>
    <property type="project" value="TreeGrafter"/>
</dbReference>
<dbReference type="PANTHER" id="PTHR15722">
    <property type="entry name" value="IFT140/172-RELATED"/>
    <property type="match status" value="1"/>
</dbReference>
<reference evidence="7" key="1">
    <citation type="submission" date="2020-04" db="EMBL/GenBank/DDBJ databases">
        <authorList>
            <person name="Alioto T."/>
            <person name="Alioto T."/>
            <person name="Gomez Garrido J."/>
        </authorList>
    </citation>
    <scope>NUCLEOTIDE SEQUENCE</scope>
    <source>
        <strain evidence="7">A484AB</strain>
    </source>
</reference>
<evidence type="ECO:0000313" key="7">
    <source>
        <dbReference type="EMBL" id="CAB4037149.1"/>
    </source>
</evidence>
<keyword evidence="2" id="KW-0853">WD repeat</keyword>
<proteinExistence type="predicted"/>
<dbReference type="EMBL" id="CACRXK020022787">
    <property type="protein sequence ID" value="CAB4037149.1"/>
    <property type="molecule type" value="Genomic_DNA"/>
</dbReference>
<comment type="subcellular location">
    <subcellularLocation>
        <location evidence="1">Cell projection</location>
        <location evidence="1">Cilium</location>
    </subcellularLocation>
</comment>
<name>A0A6S7LPX7_PARCT</name>
<sequence>MFFRSLRKWWAQYMESNSEMDVALKYYEAANDILSLVRVYCFCGNIEKAAEICNETGDRAASYHLARQFENQVIMTERVPKALPTELRGQAYFSTRAKMSSEQGQKQSSLKLVLSRAKNIFIPTNINCITYYYNNFRRRLQHDRVLLVHKGQSPYTSISDLIINSQGVAKILKELSPSISHWLCFIFQQSYDSVMEHIILSHHGFCKLFSCETQLITAINDWAKSINQKKETDTNMVLEDFPPIGSRLFFPTALKLSRAAVKSRAYTSLVRPQL</sequence>
<keyword evidence="8" id="KW-1185">Reference proteome</keyword>
<organism evidence="7 8">
    <name type="scientific">Paramuricea clavata</name>
    <name type="common">Red gorgonian</name>
    <name type="synonym">Violescent sea-whip</name>
    <dbReference type="NCBI Taxonomy" id="317549"/>
    <lineage>
        <taxon>Eukaryota</taxon>
        <taxon>Metazoa</taxon>
        <taxon>Cnidaria</taxon>
        <taxon>Anthozoa</taxon>
        <taxon>Octocorallia</taxon>
        <taxon>Malacalcyonacea</taxon>
        <taxon>Plexauridae</taxon>
        <taxon>Paramuricea</taxon>
    </lineage>
</organism>
<accession>A0A6S7LPX7</accession>